<dbReference type="EMBL" id="CCYD01000428">
    <property type="protein sequence ID" value="CEG39399.1"/>
    <property type="molecule type" value="Genomic_DNA"/>
</dbReference>
<proteinExistence type="predicted"/>
<accession>A0A0P1AFI7</accession>
<reference evidence="2" key="1">
    <citation type="submission" date="2014-09" db="EMBL/GenBank/DDBJ databases">
        <authorList>
            <person name="Sharma Rahul"/>
            <person name="Thines Marco"/>
        </authorList>
    </citation>
    <scope>NUCLEOTIDE SEQUENCE [LARGE SCALE GENOMIC DNA]</scope>
</reference>
<evidence type="ECO:0000313" key="2">
    <source>
        <dbReference type="Proteomes" id="UP000054928"/>
    </source>
</evidence>
<evidence type="ECO:0000313" key="1">
    <source>
        <dbReference type="EMBL" id="CEG39399.1"/>
    </source>
</evidence>
<dbReference type="GeneID" id="36404705"/>
<name>A0A0P1AFI7_PLAHL</name>
<sequence length="97" mass="10789">MRFDKLSSREISVSLHGADIVHKHGADYVNVAQTILNILYETCHQVLEKANQAAKSNKRNLNGCSIVTLIDWFSHGVCDASALPIDVLYFDTLGRCK</sequence>
<organism evidence="1 2">
    <name type="scientific">Plasmopara halstedii</name>
    <name type="common">Downy mildew of sunflower</name>
    <dbReference type="NCBI Taxonomy" id="4781"/>
    <lineage>
        <taxon>Eukaryota</taxon>
        <taxon>Sar</taxon>
        <taxon>Stramenopiles</taxon>
        <taxon>Oomycota</taxon>
        <taxon>Peronosporomycetes</taxon>
        <taxon>Peronosporales</taxon>
        <taxon>Peronosporaceae</taxon>
        <taxon>Plasmopara</taxon>
    </lineage>
</organism>
<dbReference type="RefSeq" id="XP_024575768.1">
    <property type="nucleotide sequence ID" value="XM_024724942.1"/>
</dbReference>
<dbReference type="AlphaFoldDB" id="A0A0P1AFI7"/>
<keyword evidence="2" id="KW-1185">Reference proteome</keyword>
<dbReference type="Proteomes" id="UP000054928">
    <property type="component" value="Unassembled WGS sequence"/>
</dbReference>
<protein>
    <submittedName>
        <fullName evidence="1">Uncharacterized protein</fullName>
    </submittedName>
</protein>